<dbReference type="AlphaFoldDB" id="A0A0G4P823"/>
<sequence>MESSQPCVAWPNADPMLTQELLDLLQQAIYYNQLRKGANEVTKSVNRGTSEIVVIAADTAPLAIVMHLPLLCEDKNVPYVFLPNKTAIGRACGLARPMIAATIISNNASDLAPQIERIRNKVERLLI</sequence>
<comment type="function">
    <text evidence="9">Common component of the spliceosome and rRNA processing machinery. In association with the spliceosomal U4/U6.U5 tri-snRNP particle, required for splicing of pre-mRNA. In association with box C/D snoRNPs, required for processing of pre-ribosomal RNA (rRNA) and site-specific 2'-O-methylation of substrate RNAs. Essential for the accumulation and stability of U4 snRNA, U6 snRNA, and box C/D snoRNAs.</text>
</comment>
<dbReference type="InterPro" id="IPR029064">
    <property type="entry name" value="Ribosomal_eL30-like_sf"/>
</dbReference>
<keyword evidence="8 10" id="KW-0687">Ribonucleoprotein</keyword>
<dbReference type="SUPFAM" id="SSF55315">
    <property type="entry name" value="L30e-like"/>
    <property type="match status" value="1"/>
</dbReference>
<dbReference type="Proteomes" id="UP000053732">
    <property type="component" value="Unassembled WGS sequence"/>
</dbReference>
<evidence type="ECO:0000313" key="13">
    <source>
        <dbReference type="Proteomes" id="UP000053732"/>
    </source>
</evidence>
<dbReference type="PRINTS" id="PR00881">
    <property type="entry name" value="L7ARS6FAMILY"/>
</dbReference>
<comment type="subcellular location">
    <subcellularLocation>
        <location evidence="1 10">Nucleus</location>
        <location evidence="1 10">Nucleolus</location>
    </subcellularLocation>
</comment>
<keyword evidence="3" id="KW-0507">mRNA processing</keyword>
<comment type="similarity">
    <text evidence="2 10">Belongs to the eukaryotic ribosomal protein eL8 family.</text>
</comment>
<dbReference type="PRINTS" id="PR00883">
    <property type="entry name" value="NUCLEARHMG"/>
</dbReference>
<dbReference type="FunFam" id="3.30.1330.30:FF:000002">
    <property type="entry name" value="NHP2-like protein 1 homolog"/>
    <property type="match status" value="1"/>
</dbReference>
<comment type="function">
    <text evidence="10">Required for ribosome biogenesis. Part of a complex which catalyzes pseudouridylation of rRNA. This involves the isomerization of uridine such that the ribose is subsequently attached to C5, instead of the normal N1. Pseudouridine ('psi') residues may serve to stabilize the conformation of rRNAs.</text>
</comment>
<evidence type="ECO:0000256" key="5">
    <source>
        <dbReference type="ARBA" id="ARBA00022884"/>
    </source>
</evidence>
<evidence type="ECO:0000256" key="3">
    <source>
        <dbReference type="ARBA" id="ARBA00022664"/>
    </source>
</evidence>
<evidence type="ECO:0000313" key="12">
    <source>
        <dbReference type="EMBL" id="CRL22483.1"/>
    </source>
</evidence>
<organism evidence="12 13">
    <name type="scientific">Penicillium camemberti (strain FM 013)</name>
    <dbReference type="NCBI Taxonomy" id="1429867"/>
    <lineage>
        <taxon>Eukaryota</taxon>
        <taxon>Fungi</taxon>
        <taxon>Dikarya</taxon>
        <taxon>Ascomycota</taxon>
        <taxon>Pezizomycotina</taxon>
        <taxon>Eurotiomycetes</taxon>
        <taxon>Eurotiomycetidae</taxon>
        <taxon>Eurotiales</taxon>
        <taxon>Aspergillaceae</taxon>
        <taxon>Penicillium</taxon>
    </lineage>
</organism>
<evidence type="ECO:0000256" key="8">
    <source>
        <dbReference type="ARBA" id="ARBA00023274"/>
    </source>
</evidence>
<dbReference type="Pfam" id="PF01248">
    <property type="entry name" value="Ribosomal_L7Ae"/>
    <property type="match status" value="1"/>
</dbReference>
<evidence type="ECO:0000256" key="10">
    <source>
        <dbReference type="RuleBase" id="RU366039"/>
    </source>
</evidence>
<dbReference type="GO" id="GO:0005681">
    <property type="term" value="C:spliceosomal complex"/>
    <property type="evidence" value="ECO:0007669"/>
    <property type="project" value="UniProtKB-KW"/>
</dbReference>
<keyword evidence="7 10" id="KW-0539">Nucleus</keyword>
<dbReference type="EMBL" id="HG793140">
    <property type="protein sequence ID" value="CRL22483.1"/>
    <property type="molecule type" value="Genomic_DNA"/>
</dbReference>
<evidence type="ECO:0000256" key="2">
    <source>
        <dbReference type="ARBA" id="ARBA00007337"/>
    </source>
</evidence>
<dbReference type="InterPro" id="IPR018492">
    <property type="entry name" value="Ribosomal_eL8/Nhp2"/>
</dbReference>
<protein>
    <recommendedName>
        <fullName evidence="10">H/ACA ribonucleoprotein complex subunit 2</fullName>
    </recommendedName>
    <alternativeName>
        <fullName evidence="10">Nucleolar protein family A member 2</fullName>
    </alternativeName>
</protein>
<dbReference type="InterPro" id="IPR002415">
    <property type="entry name" value="H/ACA_rnp_Nhp2-like"/>
</dbReference>
<evidence type="ECO:0000256" key="6">
    <source>
        <dbReference type="ARBA" id="ARBA00023187"/>
    </source>
</evidence>
<dbReference type="GO" id="GO:0000398">
    <property type="term" value="P:mRNA splicing, via spliceosome"/>
    <property type="evidence" value="ECO:0007669"/>
    <property type="project" value="UniProtKB-UniRule"/>
</dbReference>
<evidence type="ECO:0000256" key="9">
    <source>
        <dbReference type="ARBA" id="ARBA00037456"/>
    </source>
</evidence>
<name>A0A0G4P823_PENC3</name>
<evidence type="ECO:0000256" key="1">
    <source>
        <dbReference type="ARBA" id="ARBA00004604"/>
    </source>
</evidence>
<keyword evidence="5 10" id="KW-0694">RNA-binding</keyword>
<dbReference type="InterPro" id="IPR004038">
    <property type="entry name" value="Ribosomal_eL8/eL30/eS12/Gad45"/>
</dbReference>
<dbReference type="GO" id="GO:0031120">
    <property type="term" value="P:snRNA pseudouridine synthesis"/>
    <property type="evidence" value="ECO:0007669"/>
    <property type="project" value="UniProtKB-UniRule"/>
</dbReference>
<proteinExistence type="inferred from homology"/>
<gene>
    <name evidence="12" type="ORF">PCAMFM013_S007g000464</name>
</gene>
<dbReference type="PANTHER" id="PTHR23105">
    <property type="entry name" value="RIBOSOMAL PROTEIN L7AE FAMILY MEMBER"/>
    <property type="match status" value="1"/>
</dbReference>
<dbReference type="STRING" id="1429867.A0A0G4P823"/>
<feature type="domain" description="Ribosomal protein eL8/eL30/eS12/Gadd45" evidence="11">
    <location>
        <begin position="20"/>
        <end position="110"/>
    </location>
</feature>
<dbReference type="Gene3D" id="3.30.1330.30">
    <property type="match status" value="1"/>
</dbReference>
<dbReference type="GO" id="GO:0031429">
    <property type="term" value="C:box H/ACA snoRNP complex"/>
    <property type="evidence" value="ECO:0007669"/>
    <property type="project" value="UniProtKB-UniRule"/>
</dbReference>
<dbReference type="InterPro" id="IPR050257">
    <property type="entry name" value="eL8/uL1-like"/>
</dbReference>
<keyword evidence="4" id="KW-0747">Spliceosome</keyword>
<reference evidence="12 13" key="1">
    <citation type="journal article" date="2014" name="Nat. Commun.">
        <title>Multiple recent horizontal transfers of a large genomic region in cheese making fungi.</title>
        <authorList>
            <person name="Cheeseman K."/>
            <person name="Ropars J."/>
            <person name="Renault P."/>
            <person name="Dupont J."/>
            <person name="Gouzy J."/>
            <person name="Branca A."/>
            <person name="Abraham A.L."/>
            <person name="Ceppi M."/>
            <person name="Conseiller E."/>
            <person name="Debuchy R."/>
            <person name="Malagnac F."/>
            <person name="Goarin A."/>
            <person name="Silar P."/>
            <person name="Lacoste S."/>
            <person name="Sallet E."/>
            <person name="Bensimon A."/>
            <person name="Giraud T."/>
            <person name="Brygoo Y."/>
        </authorList>
    </citation>
    <scope>NUCLEOTIDE SEQUENCE [LARGE SCALE GENOMIC DNA]</scope>
    <source>
        <strain evidence="13">FM 013</strain>
    </source>
</reference>
<evidence type="ECO:0000256" key="7">
    <source>
        <dbReference type="ARBA" id="ARBA00023242"/>
    </source>
</evidence>
<accession>A0A0G4P823</accession>
<keyword evidence="6" id="KW-0508">mRNA splicing</keyword>
<evidence type="ECO:0000256" key="4">
    <source>
        <dbReference type="ARBA" id="ARBA00022728"/>
    </source>
</evidence>
<evidence type="ECO:0000259" key="11">
    <source>
        <dbReference type="Pfam" id="PF01248"/>
    </source>
</evidence>
<dbReference type="GO" id="GO:0003723">
    <property type="term" value="F:RNA binding"/>
    <property type="evidence" value="ECO:0007669"/>
    <property type="project" value="UniProtKB-UniRule"/>
</dbReference>
<keyword evidence="13" id="KW-1185">Reference proteome</keyword>